<gene>
    <name evidence="3" type="ORF">ACFONA_11775</name>
</gene>
<comment type="caution">
    <text evidence="3">The sequence shown here is derived from an EMBL/GenBank/DDBJ whole genome shotgun (WGS) entry which is preliminary data.</text>
</comment>
<evidence type="ECO:0000313" key="4">
    <source>
        <dbReference type="Proteomes" id="UP001595713"/>
    </source>
</evidence>
<dbReference type="EMBL" id="JBHRXP010000007">
    <property type="protein sequence ID" value="MFC3580843.1"/>
    <property type="molecule type" value="Genomic_DNA"/>
</dbReference>
<dbReference type="Proteomes" id="UP001595713">
    <property type="component" value="Unassembled WGS sequence"/>
</dbReference>
<dbReference type="InterPro" id="IPR025388">
    <property type="entry name" value="Alginate_export_dom"/>
</dbReference>
<keyword evidence="1" id="KW-0732">Signal</keyword>
<organism evidence="3 4">
    <name type="scientific">Sphingomonas hylomeconis</name>
    <dbReference type="NCBI Taxonomy" id="1395958"/>
    <lineage>
        <taxon>Bacteria</taxon>
        <taxon>Pseudomonadati</taxon>
        <taxon>Pseudomonadota</taxon>
        <taxon>Alphaproteobacteria</taxon>
        <taxon>Sphingomonadales</taxon>
        <taxon>Sphingomonadaceae</taxon>
        <taxon>Sphingomonas</taxon>
    </lineage>
</organism>
<dbReference type="RefSeq" id="WP_261294209.1">
    <property type="nucleotide sequence ID" value="NZ_JANQBK010000005.1"/>
</dbReference>
<protein>
    <submittedName>
        <fullName evidence="3">Alginate export family protein</fullName>
    </submittedName>
</protein>
<evidence type="ECO:0000256" key="1">
    <source>
        <dbReference type="SAM" id="SignalP"/>
    </source>
</evidence>
<evidence type="ECO:0000259" key="2">
    <source>
        <dbReference type="Pfam" id="PF13372"/>
    </source>
</evidence>
<feature type="chain" id="PRO_5046988555" evidence="1">
    <location>
        <begin position="28"/>
        <end position="517"/>
    </location>
</feature>
<keyword evidence="4" id="KW-1185">Reference proteome</keyword>
<feature type="domain" description="Alginate export" evidence="2">
    <location>
        <begin position="117"/>
        <end position="503"/>
    </location>
</feature>
<accession>A0ABV7SWG9</accession>
<proteinExistence type="predicted"/>
<feature type="signal peptide" evidence="1">
    <location>
        <begin position="1"/>
        <end position="27"/>
    </location>
</feature>
<reference evidence="4" key="1">
    <citation type="journal article" date="2019" name="Int. J. Syst. Evol. Microbiol.">
        <title>The Global Catalogue of Microorganisms (GCM) 10K type strain sequencing project: providing services to taxonomists for standard genome sequencing and annotation.</title>
        <authorList>
            <consortium name="The Broad Institute Genomics Platform"/>
            <consortium name="The Broad Institute Genome Sequencing Center for Infectious Disease"/>
            <person name="Wu L."/>
            <person name="Ma J."/>
        </authorList>
    </citation>
    <scope>NUCLEOTIDE SEQUENCE [LARGE SCALE GENOMIC DNA]</scope>
    <source>
        <strain evidence="4">KCTC 42739</strain>
    </source>
</reference>
<dbReference type="Pfam" id="PF13372">
    <property type="entry name" value="Alginate_exp"/>
    <property type="match status" value="1"/>
</dbReference>
<sequence>MHHLYPRRARYVIGGALWLAASGTASAQDAPATVTTQNAPLPIDALPAETKAVPSGTTPASPYPSEAAGRGPKIGPLFYLIRHAEDWRFLASPKAKRDRFSALKYIPLSEDGDTFLTLSGDQRSRFNFSSRPGLNDATDRHEFMLRTAVGADLHIGPALRLYGQIQSAQIFGRNESPHIAIQQNDLIVQELFAEVQVPVADGKARIMLGRQEFFDGPRFIISPRENPNIRVSMNGARVSMDWDRFRFTAVHFTPTEQGIGTFDDGTANGERLTGINASAVVTDQPIGGLKSTVFFDPFFFHFEGSARTLARLSGSERRETYGARLWGHVGRVDFDWTGMKQDGRFGTRRVNAWAASSNQSIALSSGPRAARIGFHADYASGGGNYDTSGTVNSFNFLYNATIMFSDDNYVGAINLMGIAPTASVQATKKLRLGAEAGFYWRPNERDAVYRGNSQPYVGTQSVDGKQVATIYRGNAAWAIDPHVTIVGQVNYVEAGHVLRSAGYRDNLFFSTIMNFKS</sequence>
<name>A0ABV7SWG9_9SPHN</name>
<evidence type="ECO:0000313" key="3">
    <source>
        <dbReference type="EMBL" id="MFC3580843.1"/>
    </source>
</evidence>